<evidence type="ECO:0000313" key="3">
    <source>
        <dbReference type="Proteomes" id="UP001190700"/>
    </source>
</evidence>
<sequence>MFASNGSVNGPSRSSDRMGKPLCRNSKHARSRRRLTLLNAHLTKEATCRLAQNLKEYFSTPVRERNLRDLAPETINLHESDAKLVRASSPLHIGRRCTVWPYTLIGESGARFSERENGFALKVVTKNDFGHAFVGEEASFDSRRSMRESVVREVRSFCCDDRFVVENTQLSNDAEATSPLGRATSREHASILEVEARHAVTSVAHRLIWGAQLMVAADIDAGRFVRNLGASFEYRELELVQLARLTLVAMLRLKRFFKMYQVDFKWENCGLCVESRDRVSVKLLDTSGVVSELDATERMTTYSVRSDRHRSADETVVVWGFGIALCQLANPHRYGPISKYFKQIADGESLTPQSVRCAVCPLRHETSEWFFAIAIRCFGLTTNRHLPTLRTLIATVDRHKSRRLDRTNAEILASLRSMREVSEKSEF</sequence>
<dbReference type="EMBL" id="LGRX02033090">
    <property type="protein sequence ID" value="KAK3243020.1"/>
    <property type="molecule type" value="Genomic_DNA"/>
</dbReference>
<feature type="region of interest" description="Disordered" evidence="1">
    <location>
        <begin position="1"/>
        <end position="29"/>
    </location>
</feature>
<reference evidence="2 3" key="1">
    <citation type="journal article" date="2015" name="Genome Biol. Evol.">
        <title>Comparative Genomics of a Bacterivorous Green Alga Reveals Evolutionary Causalities and Consequences of Phago-Mixotrophic Mode of Nutrition.</title>
        <authorList>
            <person name="Burns J.A."/>
            <person name="Paasch A."/>
            <person name="Narechania A."/>
            <person name="Kim E."/>
        </authorList>
    </citation>
    <scope>NUCLEOTIDE SEQUENCE [LARGE SCALE GENOMIC DNA]</scope>
    <source>
        <strain evidence="2 3">PLY_AMNH</strain>
    </source>
</reference>
<keyword evidence="3" id="KW-1185">Reference proteome</keyword>
<dbReference type="Proteomes" id="UP001190700">
    <property type="component" value="Unassembled WGS sequence"/>
</dbReference>
<evidence type="ECO:0000256" key="1">
    <source>
        <dbReference type="SAM" id="MobiDB-lite"/>
    </source>
</evidence>
<protein>
    <recommendedName>
        <fullName evidence="4">Protein kinase domain-containing protein</fullName>
    </recommendedName>
</protein>
<name>A0AAE0BWE5_9CHLO</name>
<evidence type="ECO:0008006" key="4">
    <source>
        <dbReference type="Google" id="ProtNLM"/>
    </source>
</evidence>
<accession>A0AAE0BWE5</accession>
<feature type="compositionally biased region" description="Polar residues" evidence="1">
    <location>
        <begin position="1"/>
        <end position="13"/>
    </location>
</feature>
<comment type="caution">
    <text evidence="2">The sequence shown here is derived from an EMBL/GenBank/DDBJ whole genome shotgun (WGS) entry which is preliminary data.</text>
</comment>
<dbReference type="AlphaFoldDB" id="A0AAE0BWE5"/>
<proteinExistence type="predicted"/>
<organism evidence="2 3">
    <name type="scientific">Cymbomonas tetramitiformis</name>
    <dbReference type="NCBI Taxonomy" id="36881"/>
    <lineage>
        <taxon>Eukaryota</taxon>
        <taxon>Viridiplantae</taxon>
        <taxon>Chlorophyta</taxon>
        <taxon>Pyramimonadophyceae</taxon>
        <taxon>Pyramimonadales</taxon>
        <taxon>Pyramimonadaceae</taxon>
        <taxon>Cymbomonas</taxon>
    </lineage>
</organism>
<evidence type="ECO:0000313" key="2">
    <source>
        <dbReference type="EMBL" id="KAK3243020.1"/>
    </source>
</evidence>
<gene>
    <name evidence="2" type="ORF">CYMTET_47289</name>
</gene>